<dbReference type="AlphaFoldDB" id="A0A0E9SKN2"/>
<evidence type="ECO:0000313" key="2">
    <source>
        <dbReference type="EMBL" id="JAH41866.1"/>
    </source>
</evidence>
<dbReference type="EMBL" id="GBXM01066711">
    <property type="protein sequence ID" value="JAH41866.1"/>
    <property type="molecule type" value="Transcribed_RNA"/>
</dbReference>
<evidence type="ECO:0000256" key="1">
    <source>
        <dbReference type="SAM" id="MobiDB-lite"/>
    </source>
</evidence>
<name>A0A0E9SKN2_ANGAN</name>
<reference evidence="2" key="1">
    <citation type="submission" date="2014-11" db="EMBL/GenBank/DDBJ databases">
        <authorList>
            <person name="Amaro Gonzalez C."/>
        </authorList>
    </citation>
    <scope>NUCLEOTIDE SEQUENCE</scope>
</reference>
<protein>
    <submittedName>
        <fullName evidence="2">Uncharacterized protein</fullName>
    </submittedName>
</protein>
<sequence length="27" mass="3050">MYTGQPDDPASQPYYCIKKSERGTEGK</sequence>
<proteinExistence type="predicted"/>
<feature type="compositionally biased region" description="Basic and acidic residues" evidence="1">
    <location>
        <begin position="18"/>
        <end position="27"/>
    </location>
</feature>
<feature type="region of interest" description="Disordered" evidence="1">
    <location>
        <begin position="1"/>
        <end position="27"/>
    </location>
</feature>
<organism evidence="2">
    <name type="scientific">Anguilla anguilla</name>
    <name type="common">European freshwater eel</name>
    <name type="synonym">Muraena anguilla</name>
    <dbReference type="NCBI Taxonomy" id="7936"/>
    <lineage>
        <taxon>Eukaryota</taxon>
        <taxon>Metazoa</taxon>
        <taxon>Chordata</taxon>
        <taxon>Craniata</taxon>
        <taxon>Vertebrata</taxon>
        <taxon>Euteleostomi</taxon>
        <taxon>Actinopterygii</taxon>
        <taxon>Neopterygii</taxon>
        <taxon>Teleostei</taxon>
        <taxon>Anguilliformes</taxon>
        <taxon>Anguillidae</taxon>
        <taxon>Anguilla</taxon>
    </lineage>
</organism>
<accession>A0A0E9SKN2</accession>
<reference evidence="2" key="2">
    <citation type="journal article" date="2015" name="Fish Shellfish Immunol.">
        <title>Early steps in the European eel (Anguilla anguilla)-Vibrio vulnificus interaction in the gills: Role of the RtxA13 toxin.</title>
        <authorList>
            <person name="Callol A."/>
            <person name="Pajuelo D."/>
            <person name="Ebbesson L."/>
            <person name="Teles M."/>
            <person name="MacKenzie S."/>
            <person name="Amaro C."/>
        </authorList>
    </citation>
    <scope>NUCLEOTIDE SEQUENCE</scope>
</reference>